<organism evidence="2 3">
    <name type="scientific">Penicillium capsulatum</name>
    <dbReference type="NCBI Taxonomy" id="69766"/>
    <lineage>
        <taxon>Eukaryota</taxon>
        <taxon>Fungi</taxon>
        <taxon>Dikarya</taxon>
        <taxon>Ascomycota</taxon>
        <taxon>Pezizomycotina</taxon>
        <taxon>Eurotiomycetes</taxon>
        <taxon>Eurotiomycetidae</taxon>
        <taxon>Eurotiales</taxon>
        <taxon>Aspergillaceae</taxon>
        <taxon>Penicillium</taxon>
    </lineage>
</organism>
<proteinExistence type="predicted"/>
<reference evidence="2" key="2">
    <citation type="journal article" date="2023" name="IMA Fungus">
        <title>Comparative genomic study of the Penicillium genus elucidates a diverse pangenome and 15 lateral gene transfer events.</title>
        <authorList>
            <person name="Petersen C."/>
            <person name="Sorensen T."/>
            <person name="Nielsen M.R."/>
            <person name="Sondergaard T.E."/>
            <person name="Sorensen J.L."/>
            <person name="Fitzpatrick D.A."/>
            <person name="Frisvad J.C."/>
            <person name="Nielsen K.L."/>
        </authorList>
    </citation>
    <scope>NUCLEOTIDE SEQUENCE</scope>
    <source>
        <strain evidence="2">IBT 21917</strain>
    </source>
</reference>
<accession>A0A9W9IPP1</accession>
<dbReference type="Proteomes" id="UP001146351">
    <property type="component" value="Unassembled WGS sequence"/>
</dbReference>
<feature type="compositionally biased region" description="Low complexity" evidence="1">
    <location>
        <begin position="51"/>
        <end position="64"/>
    </location>
</feature>
<comment type="caution">
    <text evidence="2">The sequence shown here is derived from an EMBL/GenBank/DDBJ whole genome shotgun (WGS) entry which is preliminary data.</text>
</comment>
<protein>
    <submittedName>
        <fullName evidence="2">Uncharacterized protein</fullName>
    </submittedName>
</protein>
<evidence type="ECO:0000256" key="1">
    <source>
        <dbReference type="SAM" id="MobiDB-lite"/>
    </source>
</evidence>
<name>A0A9W9IPP1_9EURO</name>
<dbReference type="AlphaFoldDB" id="A0A9W9IPP1"/>
<evidence type="ECO:0000313" key="3">
    <source>
        <dbReference type="Proteomes" id="UP001146351"/>
    </source>
</evidence>
<feature type="compositionally biased region" description="Polar residues" evidence="1">
    <location>
        <begin position="65"/>
        <end position="79"/>
    </location>
</feature>
<dbReference type="EMBL" id="JAPQKO010000001">
    <property type="protein sequence ID" value="KAJ5182893.1"/>
    <property type="molecule type" value="Genomic_DNA"/>
</dbReference>
<sequence>MWSLRLRPPSLGQTPARRALATLRRSTRTRLGPRNSVVRPEPITPLKKTSETPQPSESTSPQPQDASNPNYDPSQNTLLSPVHIPEDPNGVLKENHPATNLLTNSGLVVQRQLEMMNVMM</sequence>
<gene>
    <name evidence="2" type="ORF">N7492_000509</name>
</gene>
<dbReference type="OrthoDB" id="191150at2759"/>
<reference evidence="2" key="1">
    <citation type="submission" date="2022-11" db="EMBL/GenBank/DDBJ databases">
        <authorList>
            <person name="Petersen C."/>
        </authorList>
    </citation>
    <scope>NUCLEOTIDE SEQUENCE</scope>
    <source>
        <strain evidence="2">IBT 21917</strain>
    </source>
</reference>
<evidence type="ECO:0000313" key="2">
    <source>
        <dbReference type="EMBL" id="KAJ5182893.1"/>
    </source>
</evidence>
<keyword evidence="3" id="KW-1185">Reference proteome</keyword>
<feature type="region of interest" description="Disordered" evidence="1">
    <location>
        <begin position="1"/>
        <end position="97"/>
    </location>
</feature>